<dbReference type="Pfam" id="PF01535">
    <property type="entry name" value="PPR"/>
    <property type="match status" value="7"/>
</dbReference>
<dbReference type="GO" id="GO:0003729">
    <property type="term" value="F:mRNA binding"/>
    <property type="evidence" value="ECO:0007669"/>
    <property type="project" value="UniProtKB-ARBA"/>
</dbReference>
<dbReference type="Pfam" id="PF14432">
    <property type="entry name" value="DYW_deaminase"/>
    <property type="match status" value="1"/>
</dbReference>
<dbReference type="InterPro" id="IPR046848">
    <property type="entry name" value="E_motif"/>
</dbReference>
<feature type="repeat" description="PPR" evidence="4">
    <location>
        <begin position="683"/>
        <end position="717"/>
    </location>
</feature>
<dbReference type="NCBIfam" id="TIGR00756">
    <property type="entry name" value="PPR"/>
    <property type="match status" value="6"/>
</dbReference>
<feature type="repeat" description="PPR" evidence="4">
    <location>
        <begin position="244"/>
        <end position="278"/>
    </location>
</feature>
<feature type="region of interest" description="Disordered" evidence="5">
    <location>
        <begin position="1"/>
        <end position="69"/>
    </location>
</feature>
<comment type="similarity">
    <text evidence="3">Belongs to the PPR family. PCMP-E subfamily.</text>
</comment>
<comment type="similarity">
    <text evidence="1">Belongs to the PPR family. PCMP-H subfamily.</text>
</comment>
<dbReference type="GO" id="GO:0008270">
    <property type="term" value="F:zinc ion binding"/>
    <property type="evidence" value="ECO:0007669"/>
    <property type="project" value="InterPro"/>
</dbReference>
<keyword evidence="2" id="KW-0677">Repeat</keyword>
<evidence type="ECO:0000256" key="1">
    <source>
        <dbReference type="ARBA" id="ARBA00006643"/>
    </source>
</evidence>
<evidence type="ECO:0000313" key="8">
    <source>
        <dbReference type="Proteomes" id="UP000593564"/>
    </source>
</evidence>
<dbReference type="Pfam" id="PF13041">
    <property type="entry name" value="PPR_2"/>
    <property type="match status" value="3"/>
</dbReference>
<gene>
    <name evidence="7" type="ORF">HYC85_004969</name>
</gene>
<feature type="compositionally biased region" description="Basic residues" evidence="5">
    <location>
        <begin position="11"/>
        <end position="24"/>
    </location>
</feature>
<dbReference type="FunFam" id="1.25.40.10:FF:000690">
    <property type="entry name" value="Pentatricopeptide repeat-containing protein"/>
    <property type="match status" value="1"/>
</dbReference>
<dbReference type="InterPro" id="IPR046960">
    <property type="entry name" value="PPR_At4g14850-like_plant"/>
</dbReference>
<reference evidence="8" key="1">
    <citation type="journal article" date="2020" name="Nat. Commun.">
        <title>Genome assembly of wild tea tree DASZ reveals pedigree and selection history of tea varieties.</title>
        <authorList>
            <person name="Zhang W."/>
            <person name="Zhang Y."/>
            <person name="Qiu H."/>
            <person name="Guo Y."/>
            <person name="Wan H."/>
            <person name="Zhang X."/>
            <person name="Scossa F."/>
            <person name="Alseekh S."/>
            <person name="Zhang Q."/>
            <person name="Wang P."/>
            <person name="Xu L."/>
            <person name="Schmidt M.H."/>
            <person name="Jia X."/>
            <person name="Li D."/>
            <person name="Zhu A."/>
            <person name="Guo F."/>
            <person name="Chen W."/>
            <person name="Ni D."/>
            <person name="Usadel B."/>
            <person name="Fernie A.R."/>
            <person name="Wen W."/>
        </authorList>
    </citation>
    <scope>NUCLEOTIDE SEQUENCE [LARGE SCALE GENOMIC DNA]</scope>
    <source>
        <strain evidence="8">cv. G240</strain>
    </source>
</reference>
<dbReference type="FunFam" id="1.25.40.10:FF:000205">
    <property type="entry name" value="Pentatricopeptide repeat-containing protein, mitochondrial"/>
    <property type="match status" value="1"/>
</dbReference>
<organism evidence="7 8">
    <name type="scientific">Camellia sinensis</name>
    <name type="common">Tea plant</name>
    <name type="synonym">Thea sinensis</name>
    <dbReference type="NCBI Taxonomy" id="4442"/>
    <lineage>
        <taxon>Eukaryota</taxon>
        <taxon>Viridiplantae</taxon>
        <taxon>Streptophyta</taxon>
        <taxon>Embryophyta</taxon>
        <taxon>Tracheophyta</taxon>
        <taxon>Spermatophyta</taxon>
        <taxon>Magnoliopsida</taxon>
        <taxon>eudicotyledons</taxon>
        <taxon>Gunneridae</taxon>
        <taxon>Pentapetalae</taxon>
        <taxon>asterids</taxon>
        <taxon>Ericales</taxon>
        <taxon>Theaceae</taxon>
        <taxon>Camellia</taxon>
    </lineage>
</organism>
<evidence type="ECO:0000256" key="5">
    <source>
        <dbReference type="SAM" id="MobiDB-lite"/>
    </source>
</evidence>
<reference evidence="7 8" key="2">
    <citation type="submission" date="2020-07" db="EMBL/GenBank/DDBJ databases">
        <title>Genome assembly of wild tea tree DASZ reveals pedigree and selection history of tea varieties.</title>
        <authorList>
            <person name="Zhang W."/>
        </authorList>
    </citation>
    <scope>NUCLEOTIDE SEQUENCE [LARGE SCALE GENOMIC DNA]</scope>
    <source>
        <strain evidence="8">cv. G240</strain>
        <tissue evidence="7">Leaf</tissue>
    </source>
</reference>
<feature type="domain" description="DYW" evidence="6">
    <location>
        <begin position="898"/>
        <end position="990"/>
    </location>
</feature>
<evidence type="ECO:0000256" key="4">
    <source>
        <dbReference type="PROSITE-ProRule" id="PRU00708"/>
    </source>
</evidence>
<sequence length="990" mass="111069">MALVAPPLSSLRRRHHHHHHHQYVFRRTTQKPNAKDSLHSIRIPQSSLFPTSQTRQRNSLTPTNTSTHQLSFPEQLPKLCHSGNLAEALALLQQNFDNVSFDSTQRAEALNVLLQACGHHKDIEIGRKVHEIVQRSTQFRDDFVLNTRIITMYSICGSPSDSRLVFDQLQRKNLYQWNAMVSGYTRNELWLDAMFTFCELITLMEFKPDNFTFPCVIKACGGLLDLGLGQSVHGMAMKMDLISDVFVANALIAMYGKCGFVEEALKVFEKMPERNLVSWNSILSGFSENGFCQESFNVFREMLAGEEGLVPDVATLVTVLPVCALEGEVEMGMMVHGLAVKFGLNQELMVSNALMDMYSKCGLLLKAQTLFDKNDDKNVVSWNSMVGGYSRGGHVDRTFGLLREMQTSSVKIKANEVTLLNVLQVCLDKLELLKLKELHGYSLRNGFQCDELVANAFIAAYAKCGALSSAENVLYGMENKTVSSWNALIGGYAQNGDPSRALDMYRQMSYSRLNPDRFSIGSLLLAFAHLKSLQYGKTIHGFVLRRGTETDSFIAISLLSLYIHCGKPLFARDVFDRMQDKNSVSWNAMIAGYSQNELPDETLNLFRQMVSDGTQPSEIAITSVFGACSRLSALQLGKETHCFALKAHLTEDVFVGCSIIDMYAKSGSIELSQKVFDRLQEKDLASWTVLIAGYGIHGCGEEAIELFEKMQRLGLKPDGFTFIGILTACTHAGLVEEGLKYFNLMQPVHGIEPKLEHYACVVDMLGRAGRFNDALKLVNEMPMEPDVGIWTSLLSSCRIHGETDLGEKFAEKLLELGPDKAENYVSVSNLFAGSGNWDDVRTVRGKMRELGLRKDIGRSWIQIGGKTYNFAVGDRMLHESEEMQEMWRRLEEKISQIGYVPDTSSVLHELKEEEKIEILRGHSEKLAISFGLLKTTKGVTLRVCKNLRICGDCHNAIKLVSKVVNRKIIVRDNKRFHHFSNGLCSCGDYW</sequence>
<dbReference type="PANTHER" id="PTHR47926">
    <property type="entry name" value="PENTATRICOPEPTIDE REPEAT-CONTAINING PROTEIN"/>
    <property type="match status" value="1"/>
</dbReference>
<feature type="repeat" description="PPR" evidence="4">
    <location>
        <begin position="481"/>
        <end position="515"/>
    </location>
</feature>
<feature type="compositionally biased region" description="Polar residues" evidence="5">
    <location>
        <begin position="43"/>
        <end position="69"/>
    </location>
</feature>
<dbReference type="AlphaFoldDB" id="A0A7J7I010"/>
<dbReference type="Pfam" id="PF20431">
    <property type="entry name" value="E_motif"/>
    <property type="match status" value="1"/>
</dbReference>
<feature type="repeat" description="PPR" evidence="4">
    <location>
        <begin position="582"/>
        <end position="616"/>
    </location>
</feature>
<dbReference type="Gene3D" id="1.25.40.10">
    <property type="entry name" value="Tetratricopeptide repeat domain"/>
    <property type="match status" value="6"/>
</dbReference>
<dbReference type="InterPro" id="IPR032867">
    <property type="entry name" value="DYW_dom"/>
</dbReference>
<dbReference type="PANTHER" id="PTHR47926:SF383">
    <property type="entry name" value="DYW DOMAIN-CONTAINING PROTEIN"/>
    <property type="match status" value="1"/>
</dbReference>
<dbReference type="FunFam" id="1.25.40.10:FF:001389">
    <property type="entry name" value="Pentatricopeptide repeat-containing protein At3g14330"/>
    <property type="match status" value="1"/>
</dbReference>
<dbReference type="EMBL" id="JACBKZ010000002">
    <property type="protein sequence ID" value="KAF5957744.1"/>
    <property type="molecule type" value="Genomic_DNA"/>
</dbReference>
<accession>A0A7J7I010</accession>
<dbReference type="InterPro" id="IPR011990">
    <property type="entry name" value="TPR-like_helical_dom_sf"/>
</dbReference>
<proteinExistence type="inferred from homology"/>
<dbReference type="FunFam" id="1.25.40.10:FF:000725">
    <property type="entry name" value="Pentatricopeptide repeat-containing protein At3g63370, chloroplastic"/>
    <property type="match status" value="1"/>
</dbReference>
<evidence type="ECO:0000256" key="2">
    <source>
        <dbReference type="ARBA" id="ARBA00022737"/>
    </source>
</evidence>
<dbReference type="PROSITE" id="PS51375">
    <property type="entry name" value="PPR"/>
    <property type="match status" value="5"/>
</dbReference>
<comment type="caution">
    <text evidence="7">The sequence shown here is derived from an EMBL/GenBank/DDBJ whole genome shotgun (WGS) entry which is preliminary data.</text>
</comment>
<feature type="repeat" description="PPR" evidence="4">
    <location>
        <begin position="378"/>
        <end position="412"/>
    </location>
</feature>
<name>A0A7J7I010_CAMSI</name>
<dbReference type="Proteomes" id="UP000593564">
    <property type="component" value="Unassembled WGS sequence"/>
</dbReference>
<dbReference type="InterPro" id="IPR002885">
    <property type="entry name" value="PPR_rpt"/>
</dbReference>
<evidence type="ECO:0000313" key="7">
    <source>
        <dbReference type="EMBL" id="KAF5957744.1"/>
    </source>
</evidence>
<dbReference type="FunFam" id="1.25.40.10:FF:000361">
    <property type="entry name" value="Pentatricopeptide repeat-containing protein chloroplastic"/>
    <property type="match status" value="2"/>
</dbReference>
<keyword evidence="8" id="KW-1185">Reference proteome</keyword>
<dbReference type="GO" id="GO:0005739">
    <property type="term" value="C:mitochondrion"/>
    <property type="evidence" value="ECO:0007669"/>
    <property type="project" value="UniProtKB-ARBA"/>
</dbReference>
<evidence type="ECO:0000256" key="3">
    <source>
        <dbReference type="ARBA" id="ARBA00061659"/>
    </source>
</evidence>
<dbReference type="GO" id="GO:0009451">
    <property type="term" value="P:RNA modification"/>
    <property type="evidence" value="ECO:0007669"/>
    <property type="project" value="InterPro"/>
</dbReference>
<evidence type="ECO:0000259" key="6">
    <source>
        <dbReference type="Pfam" id="PF14432"/>
    </source>
</evidence>
<protein>
    <recommendedName>
        <fullName evidence="6">DYW domain-containing protein</fullName>
    </recommendedName>
</protein>